<name>A0A562UL85_9ACTN</name>
<keyword evidence="4" id="KW-1185">Reference proteome</keyword>
<feature type="region of interest" description="Disordered" evidence="2">
    <location>
        <begin position="116"/>
        <end position="141"/>
    </location>
</feature>
<evidence type="ECO:0000313" key="4">
    <source>
        <dbReference type="Proteomes" id="UP000321617"/>
    </source>
</evidence>
<dbReference type="Proteomes" id="UP000321617">
    <property type="component" value="Unassembled WGS sequence"/>
</dbReference>
<comment type="caution">
    <text evidence="3">The sequence shown here is derived from an EMBL/GenBank/DDBJ whole genome shotgun (WGS) entry which is preliminary data.</text>
</comment>
<evidence type="ECO:0000256" key="2">
    <source>
        <dbReference type="SAM" id="MobiDB-lite"/>
    </source>
</evidence>
<gene>
    <name evidence="3" type="ORF">LX16_5342</name>
</gene>
<proteinExistence type="predicted"/>
<evidence type="ECO:0000256" key="1">
    <source>
        <dbReference type="SAM" id="Coils"/>
    </source>
</evidence>
<keyword evidence="1" id="KW-0175">Coiled coil</keyword>
<feature type="compositionally biased region" description="Basic residues" evidence="2">
    <location>
        <begin position="130"/>
        <end position="141"/>
    </location>
</feature>
<dbReference type="RefSeq" id="WP_147144679.1">
    <property type="nucleotide sequence ID" value="NZ_BAABIJ010000008.1"/>
</dbReference>
<dbReference type="AlphaFoldDB" id="A0A562UL85"/>
<protein>
    <recommendedName>
        <fullName evidence="5">Excreted virulence factor EspC (Type VII ESX diderm)</fullName>
    </recommendedName>
</protein>
<evidence type="ECO:0000313" key="3">
    <source>
        <dbReference type="EMBL" id="TWJ06378.1"/>
    </source>
</evidence>
<evidence type="ECO:0008006" key="5">
    <source>
        <dbReference type="Google" id="ProtNLM"/>
    </source>
</evidence>
<dbReference type="EMBL" id="VLLL01000013">
    <property type="protein sequence ID" value="TWJ06378.1"/>
    <property type="molecule type" value="Genomic_DNA"/>
</dbReference>
<reference evidence="3 4" key="1">
    <citation type="journal article" date="2013" name="Stand. Genomic Sci.">
        <title>Genomic Encyclopedia of Type Strains, Phase I: The one thousand microbial genomes (KMG-I) project.</title>
        <authorList>
            <person name="Kyrpides N.C."/>
            <person name="Woyke T."/>
            <person name="Eisen J.A."/>
            <person name="Garrity G."/>
            <person name="Lilburn T.G."/>
            <person name="Beck B.J."/>
            <person name="Whitman W.B."/>
            <person name="Hugenholtz P."/>
            <person name="Klenk H.P."/>
        </authorList>
    </citation>
    <scope>NUCLEOTIDE SEQUENCE [LARGE SCALE GENOMIC DNA]</scope>
    <source>
        <strain evidence="3 4">DSM 45044</strain>
    </source>
</reference>
<organism evidence="3 4">
    <name type="scientific">Stackebrandtia albiflava</name>
    <dbReference type="NCBI Taxonomy" id="406432"/>
    <lineage>
        <taxon>Bacteria</taxon>
        <taxon>Bacillati</taxon>
        <taxon>Actinomycetota</taxon>
        <taxon>Actinomycetes</taxon>
        <taxon>Glycomycetales</taxon>
        <taxon>Glycomycetaceae</taxon>
        <taxon>Stackebrandtia</taxon>
    </lineage>
</organism>
<sequence length="141" mass="14491">MASLDELIDHAQGNLSQIDEVAGSIDATKAMADELSSLFAALTVHGLAEGSQRLKAMAEQAQQQLAAAKLTLEELITAAEGLKTLTSGSGPSGPSATVAMVGAPLTAPGEAPKDYRAELAGSDDDDKSRNRFARGARAAIR</sequence>
<feature type="coiled-coil region" evidence="1">
    <location>
        <begin position="51"/>
        <end position="78"/>
    </location>
</feature>
<accession>A0A562UL85</accession>